<dbReference type="Pfam" id="PF00534">
    <property type="entry name" value="Glycos_transf_1"/>
    <property type="match status" value="1"/>
</dbReference>
<dbReference type="Proteomes" id="UP001596292">
    <property type="component" value="Unassembled WGS sequence"/>
</dbReference>
<dbReference type="Pfam" id="PF12000">
    <property type="entry name" value="Glyco_trans_4_3"/>
    <property type="match status" value="1"/>
</dbReference>
<dbReference type="PANTHER" id="PTHR46401:SF2">
    <property type="entry name" value="GLYCOSYLTRANSFERASE WBBK-RELATED"/>
    <property type="match status" value="1"/>
</dbReference>
<sequence>MNVLFVHTNFPAQFRYLAETLVADPAHRVAAIGSQTAGGVRGVRLERYHFQDVGHAAVHSFARRFDSEARRAEQVLYALNALEGSGFVPDVIVAHSGWGETLPLRAKFPRARLIVYCEYFYREQGQDVHFDPEFPKLGIDGLTYLRAKNASQLLALAECDLGLSPTQWQRSTYPSEFHGKIAVAHEGVDTEAVRPDPYAVFHLPSGYSLNAQSEVLTFVARNLEPLRGYHVFMRALPEILRARPQAQVVIVGGDSVSYGPPSPDGRSWKDTYRAEVAGRIDPRRVHFVGALPYAQYLSLLQISRAHVYLTYPFVLSWSLVEAMSAGCLVIGSDTAPVREVITHGQNGLLVPFFDIRRLAATAIDALGDPHRYMALRQQARASASAGFERRRAAAGQLALLTAAAGGGHAGR</sequence>
<accession>A0ABW2BMX6</accession>
<reference evidence="5" key="1">
    <citation type="journal article" date="2019" name="Int. J. Syst. Evol. Microbiol.">
        <title>The Global Catalogue of Microorganisms (GCM) 10K type strain sequencing project: providing services to taxonomists for standard genome sequencing and annotation.</title>
        <authorList>
            <consortium name="The Broad Institute Genomics Platform"/>
            <consortium name="The Broad Institute Genome Sequencing Center for Infectious Disease"/>
            <person name="Wu L."/>
            <person name="Ma J."/>
        </authorList>
    </citation>
    <scope>NUCLEOTIDE SEQUENCE [LARGE SCALE GENOMIC DNA]</scope>
    <source>
        <strain evidence="5">CCUG 48316</strain>
    </source>
</reference>
<evidence type="ECO:0000313" key="4">
    <source>
        <dbReference type="EMBL" id="MFC6791485.1"/>
    </source>
</evidence>
<feature type="domain" description="Glycosyl transferase family 4" evidence="3">
    <location>
        <begin position="26"/>
        <end position="192"/>
    </location>
</feature>
<organism evidence="4 5">
    <name type="scientific">Methylobacterium komagatae</name>
    <dbReference type="NCBI Taxonomy" id="374425"/>
    <lineage>
        <taxon>Bacteria</taxon>
        <taxon>Pseudomonadati</taxon>
        <taxon>Pseudomonadota</taxon>
        <taxon>Alphaproteobacteria</taxon>
        <taxon>Hyphomicrobiales</taxon>
        <taxon>Methylobacteriaceae</taxon>
        <taxon>Methylobacterium</taxon>
    </lineage>
</organism>
<keyword evidence="4" id="KW-0328">Glycosyltransferase</keyword>
<keyword evidence="1 4" id="KW-0808">Transferase</keyword>
<protein>
    <submittedName>
        <fullName evidence="4">Glycosyltransferase</fullName>
        <ecNumber evidence="4">2.4.-.-</ecNumber>
    </submittedName>
</protein>
<dbReference type="RefSeq" id="WP_378972419.1">
    <property type="nucleotide sequence ID" value="NZ_JBHSWN010000001.1"/>
</dbReference>
<evidence type="ECO:0000256" key="1">
    <source>
        <dbReference type="ARBA" id="ARBA00022679"/>
    </source>
</evidence>
<name>A0ABW2BMX6_9HYPH</name>
<dbReference type="InterPro" id="IPR001296">
    <property type="entry name" value="Glyco_trans_1"/>
</dbReference>
<gene>
    <name evidence="4" type="ORF">ACFQE0_18830</name>
</gene>
<comment type="caution">
    <text evidence="4">The sequence shown here is derived from an EMBL/GenBank/DDBJ whole genome shotgun (WGS) entry which is preliminary data.</text>
</comment>
<dbReference type="Gene3D" id="3.40.50.2000">
    <property type="entry name" value="Glycogen Phosphorylase B"/>
    <property type="match status" value="2"/>
</dbReference>
<dbReference type="GO" id="GO:0016757">
    <property type="term" value="F:glycosyltransferase activity"/>
    <property type="evidence" value="ECO:0007669"/>
    <property type="project" value="UniProtKB-KW"/>
</dbReference>
<feature type="domain" description="Glycosyl transferase family 1" evidence="2">
    <location>
        <begin position="213"/>
        <end position="380"/>
    </location>
</feature>
<evidence type="ECO:0000313" key="5">
    <source>
        <dbReference type="Proteomes" id="UP001596292"/>
    </source>
</evidence>
<evidence type="ECO:0000259" key="3">
    <source>
        <dbReference type="Pfam" id="PF12000"/>
    </source>
</evidence>
<dbReference type="SUPFAM" id="SSF53756">
    <property type="entry name" value="UDP-Glycosyltransferase/glycogen phosphorylase"/>
    <property type="match status" value="1"/>
</dbReference>
<proteinExistence type="predicted"/>
<dbReference type="InterPro" id="IPR022623">
    <property type="entry name" value="Glyco_trans_4"/>
</dbReference>
<dbReference type="PANTHER" id="PTHR46401">
    <property type="entry name" value="GLYCOSYLTRANSFERASE WBBK-RELATED"/>
    <property type="match status" value="1"/>
</dbReference>
<evidence type="ECO:0000259" key="2">
    <source>
        <dbReference type="Pfam" id="PF00534"/>
    </source>
</evidence>
<keyword evidence="5" id="KW-1185">Reference proteome</keyword>
<dbReference type="EC" id="2.4.-.-" evidence="4"/>
<dbReference type="EMBL" id="JBHSWN010000001">
    <property type="protein sequence ID" value="MFC6791485.1"/>
    <property type="molecule type" value="Genomic_DNA"/>
</dbReference>